<feature type="coiled-coil region" evidence="1">
    <location>
        <begin position="142"/>
        <end position="174"/>
    </location>
</feature>
<feature type="transmembrane region" description="Helical" evidence="2">
    <location>
        <begin position="122"/>
        <end position="145"/>
    </location>
</feature>
<dbReference type="PANTHER" id="PTHR34220">
    <property type="entry name" value="SENSOR HISTIDINE KINASE YPDA"/>
    <property type="match status" value="1"/>
</dbReference>
<gene>
    <name evidence="4" type="ORF">SanaruYs_12700</name>
</gene>
<protein>
    <submittedName>
        <fullName evidence="4">Signal transduction histidine kinase</fullName>
    </submittedName>
</protein>
<keyword evidence="1" id="KW-0175">Coiled coil</keyword>
<keyword evidence="2" id="KW-1133">Transmembrane helix</keyword>
<keyword evidence="4" id="KW-0808">Transferase</keyword>
<dbReference type="Pfam" id="PF06580">
    <property type="entry name" value="His_kinase"/>
    <property type="match status" value="1"/>
</dbReference>
<keyword evidence="5" id="KW-1185">Reference proteome</keyword>
<dbReference type="PANTHER" id="PTHR34220:SF7">
    <property type="entry name" value="SENSOR HISTIDINE KINASE YPDA"/>
    <property type="match status" value="1"/>
</dbReference>
<dbReference type="AlphaFoldDB" id="A0A401U830"/>
<evidence type="ECO:0000259" key="3">
    <source>
        <dbReference type="Pfam" id="PF06580"/>
    </source>
</evidence>
<dbReference type="EMBL" id="BHXQ01000002">
    <property type="protein sequence ID" value="GCC51050.1"/>
    <property type="molecule type" value="Genomic_DNA"/>
</dbReference>
<sequence>MFHIFIESIKTVFSVRHRLLYILLLAGYSFFNILFTVGNQFFDFKLESPYLFAVLFVVVLGVWETNRWASEKIEKKGQGQKIHPLISLFLISLINVAFIALLSLYLLYLALGMPFIINTTHITLLLAFGFRVNLFLNCVNAIVYFMEKLKRAQVEAAELKQQSTEAKFEALRNQINPHFLFNSFNVLSSLIYKDVDKSAKFIDQLSSVYRYLLSSQNKKLVLLEEEITFIDAYLYLLHIRFGESLQVNISIEEEKNKLFVAPSSLQLLVENAIKHNVLSKKEILRLSIITNGNQLIITNNLQEKLDKEPSTQVGLKNIKSRYMFLTSDPVEVIKTEDSFTVKLPLLEVERI</sequence>
<dbReference type="GO" id="GO:0016020">
    <property type="term" value="C:membrane"/>
    <property type="evidence" value="ECO:0007669"/>
    <property type="project" value="InterPro"/>
</dbReference>
<proteinExistence type="predicted"/>
<evidence type="ECO:0000313" key="4">
    <source>
        <dbReference type="EMBL" id="GCC51050.1"/>
    </source>
</evidence>
<feature type="transmembrane region" description="Helical" evidence="2">
    <location>
        <begin position="20"/>
        <end position="42"/>
    </location>
</feature>
<feature type="domain" description="Signal transduction histidine kinase internal region" evidence="3">
    <location>
        <begin position="166"/>
        <end position="245"/>
    </location>
</feature>
<reference evidence="4 5" key="1">
    <citation type="submission" date="2018-11" db="EMBL/GenBank/DDBJ databases">
        <title>Chryseotalea sanarue gen. nov., sp., nov., a member of the family Cytophagaceae, isolated from a brackish lake in Hamamatsu Japan.</title>
        <authorList>
            <person name="Maejima Y."/>
            <person name="Iino T."/>
            <person name="Muraguchi Y."/>
            <person name="Fukuda K."/>
            <person name="Ohkuma M."/>
            <person name="Moriuchi R."/>
            <person name="Dohra H."/>
            <person name="Kimbara K."/>
            <person name="Shintani M."/>
        </authorList>
    </citation>
    <scope>NUCLEOTIDE SEQUENCE [LARGE SCALE GENOMIC DNA]</scope>
    <source>
        <strain evidence="4 5">Ys</strain>
    </source>
</reference>
<dbReference type="InterPro" id="IPR010559">
    <property type="entry name" value="Sig_transdc_His_kin_internal"/>
</dbReference>
<keyword evidence="2" id="KW-0472">Membrane</keyword>
<feature type="transmembrane region" description="Helical" evidence="2">
    <location>
        <begin position="85"/>
        <end position="110"/>
    </location>
</feature>
<evidence type="ECO:0000313" key="5">
    <source>
        <dbReference type="Proteomes" id="UP000288227"/>
    </source>
</evidence>
<evidence type="ECO:0000256" key="2">
    <source>
        <dbReference type="SAM" id="Phobius"/>
    </source>
</evidence>
<evidence type="ECO:0000256" key="1">
    <source>
        <dbReference type="SAM" id="Coils"/>
    </source>
</evidence>
<dbReference type="InterPro" id="IPR050640">
    <property type="entry name" value="Bact_2-comp_sensor_kinase"/>
</dbReference>
<dbReference type="Proteomes" id="UP000288227">
    <property type="component" value="Unassembled WGS sequence"/>
</dbReference>
<keyword evidence="4" id="KW-0418">Kinase</keyword>
<name>A0A401U830_9BACT</name>
<organism evidence="4 5">
    <name type="scientific">Chryseotalea sanaruensis</name>
    <dbReference type="NCBI Taxonomy" id="2482724"/>
    <lineage>
        <taxon>Bacteria</taxon>
        <taxon>Pseudomonadati</taxon>
        <taxon>Bacteroidota</taxon>
        <taxon>Cytophagia</taxon>
        <taxon>Cytophagales</taxon>
        <taxon>Chryseotaleaceae</taxon>
        <taxon>Chryseotalea</taxon>
    </lineage>
</organism>
<accession>A0A401U830</accession>
<feature type="transmembrane region" description="Helical" evidence="2">
    <location>
        <begin position="48"/>
        <end position="65"/>
    </location>
</feature>
<keyword evidence="2" id="KW-0812">Transmembrane</keyword>
<comment type="caution">
    <text evidence="4">The sequence shown here is derived from an EMBL/GenBank/DDBJ whole genome shotgun (WGS) entry which is preliminary data.</text>
</comment>
<dbReference type="GO" id="GO:0000155">
    <property type="term" value="F:phosphorelay sensor kinase activity"/>
    <property type="evidence" value="ECO:0007669"/>
    <property type="project" value="InterPro"/>
</dbReference>